<reference evidence="1 2" key="2">
    <citation type="journal article" date="2022" name="Mol. Ecol. Resour.">
        <title>The genomes of chicory, endive, great burdock and yacon provide insights into Asteraceae paleo-polyploidization history and plant inulin production.</title>
        <authorList>
            <person name="Fan W."/>
            <person name="Wang S."/>
            <person name="Wang H."/>
            <person name="Wang A."/>
            <person name="Jiang F."/>
            <person name="Liu H."/>
            <person name="Zhao H."/>
            <person name="Xu D."/>
            <person name="Zhang Y."/>
        </authorList>
    </citation>
    <scope>NUCLEOTIDE SEQUENCE [LARGE SCALE GENOMIC DNA]</scope>
    <source>
        <strain evidence="2">cv. Yunnan</strain>
        <tissue evidence="1">Leaves</tissue>
    </source>
</reference>
<dbReference type="Proteomes" id="UP001056120">
    <property type="component" value="Linkage Group LG24"/>
</dbReference>
<name>A0ACB9AX16_9ASTR</name>
<protein>
    <submittedName>
        <fullName evidence="1">Uncharacterized protein</fullName>
    </submittedName>
</protein>
<dbReference type="EMBL" id="CM042041">
    <property type="protein sequence ID" value="KAI3713898.1"/>
    <property type="molecule type" value="Genomic_DNA"/>
</dbReference>
<gene>
    <name evidence="1" type="ORF">L1987_72485</name>
</gene>
<sequence>MVKPHCRLEFRTLVHYNDTEEIVGYGRMLDLKSPKGNDTDERKQYKWKTWTSEEELGLAMFRHLIDQLQHLVDLHGFPPPPPPIPTVPPSPTILALPLQLHDDRWSFLNLENNLFENDCDDIVMKAKKSRKTRKKQERTENSGSNETLKEEIWRHFPEELYETVIARLPIATVFRFRCVCQNWNSMLKSNTFTSQCAQFIPPQPWFYITTHEKVNAGAMYDPVSTKWHYLLIPKMPTENIILPVASAGGLLCFRDGLRSFYVCNPLTNSFKELPTRSARIWPRVAIGMTFNKKTNIGGYQIMLVASNGEYEVYDSIINRWTCVGSLPDCINLPLSLNVNLQIVAANSLMYFLRSDPHGIGSFDMESRVWEQYLVPPPPHSRDHALVECGGRIMMVGLVTKNAASCVSVWELQKMTLLWKEVDRMPNVMSLEFYGKHVTMSCLGNSGLIMLSLESGTMNRLVTYDIMKKEWLKVPDCLPPHRPTQLKIAIGTAFHPSLTAVA</sequence>
<accession>A0ACB9AX16</accession>
<evidence type="ECO:0000313" key="1">
    <source>
        <dbReference type="EMBL" id="KAI3713898.1"/>
    </source>
</evidence>
<keyword evidence="2" id="KW-1185">Reference proteome</keyword>
<evidence type="ECO:0000313" key="2">
    <source>
        <dbReference type="Proteomes" id="UP001056120"/>
    </source>
</evidence>
<organism evidence="1 2">
    <name type="scientific">Smallanthus sonchifolius</name>
    <dbReference type="NCBI Taxonomy" id="185202"/>
    <lineage>
        <taxon>Eukaryota</taxon>
        <taxon>Viridiplantae</taxon>
        <taxon>Streptophyta</taxon>
        <taxon>Embryophyta</taxon>
        <taxon>Tracheophyta</taxon>
        <taxon>Spermatophyta</taxon>
        <taxon>Magnoliopsida</taxon>
        <taxon>eudicotyledons</taxon>
        <taxon>Gunneridae</taxon>
        <taxon>Pentapetalae</taxon>
        <taxon>asterids</taxon>
        <taxon>campanulids</taxon>
        <taxon>Asterales</taxon>
        <taxon>Asteraceae</taxon>
        <taxon>Asteroideae</taxon>
        <taxon>Heliantheae alliance</taxon>
        <taxon>Millerieae</taxon>
        <taxon>Smallanthus</taxon>
    </lineage>
</organism>
<reference evidence="2" key="1">
    <citation type="journal article" date="2022" name="Mol. Ecol. Resour.">
        <title>The genomes of chicory, endive, great burdock and yacon provide insights into Asteraceae palaeo-polyploidization history and plant inulin production.</title>
        <authorList>
            <person name="Fan W."/>
            <person name="Wang S."/>
            <person name="Wang H."/>
            <person name="Wang A."/>
            <person name="Jiang F."/>
            <person name="Liu H."/>
            <person name="Zhao H."/>
            <person name="Xu D."/>
            <person name="Zhang Y."/>
        </authorList>
    </citation>
    <scope>NUCLEOTIDE SEQUENCE [LARGE SCALE GENOMIC DNA]</scope>
    <source>
        <strain evidence="2">cv. Yunnan</strain>
    </source>
</reference>
<comment type="caution">
    <text evidence="1">The sequence shown here is derived from an EMBL/GenBank/DDBJ whole genome shotgun (WGS) entry which is preliminary data.</text>
</comment>
<proteinExistence type="predicted"/>